<dbReference type="RefSeq" id="XP_044547636.1">
    <property type="nucleotide sequence ID" value="XM_044695533.1"/>
</dbReference>
<dbReference type="EMBL" id="PYSW02000025">
    <property type="protein sequence ID" value="KAG2381957.1"/>
    <property type="molecule type" value="Genomic_DNA"/>
</dbReference>
<dbReference type="GeneID" id="68098204"/>
<feature type="region of interest" description="Disordered" evidence="1">
    <location>
        <begin position="99"/>
        <end position="129"/>
    </location>
</feature>
<dbReference type="AlphaFoldDB" id="A0AA88GP83"/>
<dbReference type="Proteomes" id="UP000816034">
    <property type="component" value="Unassembled WGS sequence"/>
</dbReference>
<sequence length="321" mass="35494">MSQFSNVLNVLHDAWLKVTTGQVFPNQIHDVNTSRTIRGLSPTLFTQILILLSSILTGGFRYYHSKTAIRTNHQRGVLDHTMLSSQEGISSVAEHGTLSTTTLSTTPSSSSSSSSTMTPSNRNAQHNPFFGERPHYFMPPSDMEQYRTRSTSVAQHFYIPYPNDPPHTFPSIKARSLFTKSPKKLSQVYIERIDPVNRSNLRSGAKLKVPIQQLEERFRTVYTNAKDNGLEITMNVKKNLNSQDQFEKLGFYTSGGSGSGTSDNLGSGNLGSSSGSSSGNSNEFKTISNPSSTTSNNTSPNMTYDFHHVDGLITPPLYRLE</sequence>
<gene>
    <name evidence="2" type="ORF">C9374_005749</name>
</gene>
<name>A0AA88GP83_NAELO</name>
<organism evidence="2 3">
    <name type="scientific">Naegleria lovaniensis</name>
    <name type="common">Amoeba</name>
    <dbReference type="NCBI Taxonomy" id="51637"/>
    <lineage>
        <taxon>Eukaryota</taxon>
        <taxon>Discoba</taxon>
        <taxon>Heterolobosea</taxon>
        <taxon>Tetramitia</taxon>
        <taxon>Eutetramitia</taxon>
        <taxon>Vahlkampfiidae</taxon>
        <taxon>Naegleria</taxon>
    </lineage>
</organism>
<proteinExistence type="predicted"/>
<protein>
    <submittedName>
        <fullName evidence="2">Uncharacterized protein</fullName>
    </submittedName>
</protein>
<evidence type="ECO:0000313" key="3">
    <source>
        <dbReference type="Proteomes" id="UP000816034"/>
    </source>
</evidence>
<evidence type="ECO:0000313" key="2">
    <source>
        <dbReference type="EMBL" id="KAG2381957.1"/>
    </source>
</evidence>
<reference evidence="2 3" key="1">
    <citation type="journal article" date="2018" name="BMC Genomics">
        <title>The genome of Naegleria lovaniensis, the basis for a comparative approach to unravel pathogenicity factors of the human pathogenic amoeba N. fowleri.</title>
        <authorList>
            <person name="Liechti N."/>
            <person name="Schurch N."/>
            <person name="Bruggmann R."/>
            <person name="Wittwer M."/>
        </authorList>
    </citation>
    <scope>NUCLEOTIDE SEQUENCE [LARGE SCALE GENOMIC DNA]</scope>
    <source>
        <strain evidence="2 3">ATCC 30569</strain>
    </source>
</reference>
<accession>A0AA88GP83</accession>
<feature type="compositionally biased region" description="Low complexity" evidence="1">
    <location>
        <begin position="99"/>
        <end position="120"/>
    </location>
</feature>
<keyword evidence="3" id="KW-1185">Reference proteome</keyword>
<comment type="caution">
    <text evidence="2">The sequence shown here is derived from an EMBL/GenBank/DDBJ whole genome shotgun (WGS) entry which is preliminary data.</text>
</comment>
<feature type="region of interest" description="Disordered" evidence="1">
    <location>
        <begin position="257"/>
        <end position="302"/>
    </location>
</feature>
<feature type="compositionally biased region" description="Low complexity" evidence="1">
    <location>
        <begin position="260"/>
        <end position="301"/>
    </location>
</feature>
<evidence type="ECO:0000256" key="1">
    <source>
        <dbReference type="SAM" id="MobiDB-lite"/>
    </source>
</evidence>